<sequence>DAGQKHFGPITCKSCGMIYTANSPEDAVQHTQYHRRFLEGIKYVGWKKEHVLAEYWDGKIIVILPDDPKYAIKKAEDVREIVDNELGFKQVALSCPSKSKIYMFVSTEKKVVGCLIAEQIKQAFKVLSEPVLDESINHEIQEHHRAWCCSTKPESAICGVSRVWVFSLYRRKGIASRMLDTVRNTFIYGSFLNKDEIAFSDPTPDGKLFATTYCGTPNFLVYNFIRHQRKW</sequence>
<evidence type="ECO:0000313" key="14">
    <source>
        <dbReference type="Proteomes" id="UP000008672"/>
    </source>
</evidence>
<evidence type="ECO:0000256" key="1">
    <source>
        <dbReference type="ARBA" id="ARBA00004123"/>
    </source>
</evidence>
<dbReference type="Ensembl" id="ENSLACT00000019462.1">
    <property type="protein sequence ID" value="ENSLACP00000019328.1"/>
    <property type="gene ID" value="ENSLACG00000017000.1"/>
</dbReference>
<gene>
    <name evidence="13" type="primary">ESCO2</name>
</gene>
<evidence type="ECO:0000256" key="5">
    <source>
        <dbReference type="ARBA" id="ARBA00022771"/>
    </source>
</evidence>
<dbReference type="STRING" id="7897.ENSLACP00000019328"/>
<dbReference type="EMBL" id="AFYH01059480">
    <property type="status" value="NOT_ANNOTATED_CDS"/>
    <property type="molecule type" value="Genomic_DNA"/>
</dbReference>
<dbReference type="PANTHER" id="PTHR45884:SF3">
    <property type="entry name" value="N-ACETYLTRANSFERASE ESCO2"/>
    <property type="match status" value="1"/>
</dbReference>
<dbReference type="Pfam" id="PF13880">
    <property type="entry name" value="Acetyltransf_13"/>
    <property type="match status" value="1"/>
</dbReference>
<protein>
    <submittedName>
        <fullName evidence="13">Establishment of sister chromatid cohesion N-acetyltransferase 2</fullName>
    </submittedName>
</protein>
<keyword evidence="7" id="KW-0539">Nucleus</keyword>
<dbReference type="Pfam" id="PF13878">
    <property type="entry name" value="zf-C2H2_3"/>
    <property type="match status" value="1"/>
</dbReference>
<reference evidence="13" key="3">
    <citation type="submission" date="2025-09" db="UniProtKB">
        <authorList>
            <consortium name="Ensembl"/>
        </authorList>
    </citation>
    <scope>IDENTIFICATION</scope>
</reference>
<dbReference type="AlphaFoldDB" id="H3BBQ7"/>
<comment type="subcellular location">
    <subcellularLocation>
        <location evidence="1">Nucleus</location>
    </subcellularLocation>
</comment>
<feature type="domain" description="N-acetyltransferase ESCO acetyl-transferase" evidence="12">
    <location>
        <begin position="155"/>
        <end position="222"/>
    </location>
</feature>
<dbReference type="GeneTree" id="ENSGT00940000158598"/>
<feature type="domain" description="N-acetyltransferase ESCO zinc-finger" evidence="11">
    <location>
        <begin position="1"/>
        <end position="36"/>
    </location>
</feature>
<reference evidence="13" key="2">
    <citation type="submission" date="2025-08" db="UniProtKB">
        <authorList>
            <consortium name="Ensembl"/>
        </authorList>
    </citation>
    <scope>IDENTIFICATION</scope>
</reference>
<dbReference type="EMBL" id="AFYH01059481">
    <property type="status" value="NOT_ANNOTATED_CDS"/>
    <property type="molecule type" value="Genomic_DNA"/>
</dbReference>
<keyword evidence="3" id="KW-0808">Transferase</keyword>
<dbReference type="InterPro" id="IPR028005">
    <property type="entry name" value="AcTrfase_ESCO_Znf_dom"/>
</dbReference>
<keyword evidence="6" id="KW-0862">Zinc</keyword>
<evidence type="ECO:0000256" key="6">
    <source>
        <dbReference type="ARBA" id="ARBA00022833"/>
    </source>
</evidence>
<proteinExistence type="inferred from homology"/>
<dbReference type="InParanoid" id="H3BBQ7"/>
<evidence type="ECO:0000313" key="13">
    <source>
        <dbReference type="Ensembl" id="ENSLACP00000019328.1"/>
    </source>
</evidence>
<evidence type="ECO:0000259" key="11">
    <source>
        <dbReference type="Pfam" id="PF13878"/>
    </source>
</evidence>
<accession>H3BBQ7</accession>
<evidence type="ECO:0000256" key="4">
    <source>
        <dbReference type="ARBA" id="ARBA00022723"/>
    </source>
</evidence>
<keyword evidence="9" id="KW-0012">Acyltransferase</keyword>
<dbReference type="Proteomes" id="UP000008672">
    <property type="component" value="Unassembled WGS sequence"/>
</dbReference>
<evidence type="ECO:0000256" key="2">
    <source>
        <dbReference type="ARBA" id="ARBA00005816"/>
    </source>
</evidence>
<dbReference type="GO" id="GO:0007064">
    <property type="term" value="P:mitotic sister chromatid cohesion"/>
    <property type="evidence" value="ECO:0007669"/>
    <property type="project" value="TreeGrafter"/>
</dbReference>
<evidence type="ECO:0000256" key="8">
    <source>
        <dbReference type="ARBA" id="ARBA00023306"/>
    </source>
</evidence>
<evidence type="ECO:0000256" key="9">
    <source>
        <dbReference type="ARBA" id="ARBA00023315"/>
    </source>
</evidence>
<evidence type="ECO:0000259" key="12">
    <source>
        <dbReference type="Pfam" id="PF13880"/>
    </source>
</evidence>
<evidence type="ECO:0000256" key="10">
    <source>
        <dbReference type="ARBA" id="ARBA00047902"/>
    </source>
</evidence>
<dbReference type="GO" id="GO:0005634">
    <property type="term" value="C:nucleus"/>
    <property type="evidence" value="ECO:0007669"/>
    <property type="project" value="UniProtKB-SubCell"/>
</dbReference>
<dbReference type="GO" id="GO:0008270">
    <property type="term" value="F:zinc ion binding"/>
    <property type="evidence" value="ECO:0007669"/>
    <property type="project" value="UniProtKB-KW"/>
</dbReference>
<keyword evidence="4" id="KW-0479">Metal-binding</keyword>
<keyword evidence="14" id="KW-1185">Reference proteome</keyword>
<dbReference type="HOGENOM" id="CLU_039183_0_1_1"/>
<evidence type="ECO:0000256" key="3">
    <source>
        <dbReference type="ARBA" id="ARBA00022679"/>
    </source>
</evidence>
<comment type="catalytic activity">
    <reaction evidence="10">
        <text>L-lysyl-[protein] + acetyl-CoA = N(6)-acetyl-L-lysyl-[protein] + CoA + H(+)</text>
        <dbReference type="Rhea" id="RHEA:45948"/>
        <dbReference type="Rhea" id="RHEA-COMP:9752"/>
        <dbReference type="Rhea" id="RHEA-COMP:10731"/>
        <dbReference type="ChEBI" id="CHEBI:15378"/>
        <dbReference type="ChEBI" id="CHEBI:29969"/>
        <dbReference type="ChEBI" id="CHEBI:57287"/>
        <dbReference type="ChEBI" id="CHEBI:57288"/>
        <dbReference type="ChEBI" id="CHEBI:61930"/>
    </reaction>
</comment>
<dbReference type="eggNOG" id="KOG3014">
    <property type="taxonomic scope" value="Eukaryota"/>
</dbReference>
<dbReference type="GO" id="GO:0061733">
    <property type="term" value="F:protein-lysine-acetyltransferase activity"/>
    <property type="evidence" value="ECO:0007669"/>
    <property type="project" value="TreeGrafter"/>
</dbReference>
<dbReference type="PANTHER" id="PTHR45884">
    <property type="entry name" value="N-ACETYLTRANSFERASE ECO"/>
    <property type="match status" value="1"/>
</dbReference>
<keyword evidence="8" id="KW-0131">Cell cycle</keyword>
<reference evidence="14" key="1">
    <citation type="submission" date="2011-08" db="EMBL/GenBank/DDBJ databases">
        <title>The draft genome of Latimeria chalumnae.</title>
        <authorList>
            <person name="Di Palma F."/>
            <person name="Alfoldi J."/>
            <person name="Johnson J."/>
            <person name="Berlin A."/>
            <person name="Gnerre S."/>
            <person name="Jaffe D."/>
            <person name="MacCallum I."/>
            <person name="Young S."/>
            <person name="Walker B.J."/>
            <person name="Lander E."/>
            <person name="Lindblad-Toh K."/>
        </authorList>
    </citation>
    <scope>NUCLEOTIDE SEQUENCE [LARGE SCALE GENOMIC DNA]</scope>
    <source>
        <strain evidence="14">Wild caught</strain>
    </source>
</reference>
<organism evidence="13 14">
    <name type="scientific">Latimeria chalumnae</name>
    <name type="common">Coelacanth</name>
    <dbReference type="NCBI Taxonomy" id="7897"/>
    <lineage>
        <taxon>Eukaryota</taxon>
        <taxon>Metazoa</taxon>
        <taxon>Chordata</taxon>
        <taxon>Craniata</taxon>
        <taxon>Vertebrata</taxon>
        <taxon>Euteleostomi</taxon>
        <taxon>Coelacanthiformes</taxon>
        <taxon>Coelacanthidae</taxon>
        <taxon>Latimeria</taxon>
    </lineage>
</organism>
<dbReference type="GO" id="GO:0000785">
    <property type="term" value="C:chromatin"/>
    <property type="evidence" value="ECO:0007669"/>
    <property type="project" value="TreeGrafter"/>
</dbReference>
<dbReference type="InterPro" id="IPR028009">
    <property type="entry name" value="ESCO_Acetyltransf_dom"/>
</dbReference>
<comment type="similarity">
    <text evidence="2">Belongs to the acetyltransferase family. ECO subfamily.</text>
</comment>
<dbReference type="OMA" id="KEHQKFC"/>
<evidence type="ECO:0000256" key="7">
    <source>
        <dbReference type="ARBA" id="ARBA00023242"/>
    </source>
</evidence>
<keyword evidence="5" id="KW-0863">Zinc-finger</keyword>
<name>H3BBQ7_LATCH</name>